<dbReference type="AlphaFoldDB" id="A0A7W9JG10"/>
<evidence type="ECO:0000313" key="1">
    <source>
        <dbReference type="EMBL" id="MBB5841447.1"/>
    </source>
</evidence>
<gene>
    <name evidence="1" type="ORF">HDA39_008181</name>
</gene>
<accession>A0A7W9JG10</accession>
<organism evidence="1 2">
    <name type="scientific">Kribbella italica</name>
    <dbReference type="NCBI Taxonomy" id="1540520"/>
    <lineage>
        <taxon>Bacteria</taxon>
        <taxon>Bacillati</taxon>
        <taxon>Actinomycetota</taxon>
        <taxon>Actinomycetes</taxon>
        <taxon>Propionibacteriales</taxon>
        <taxon>Kribbellaceae</taxon>
        <taxon>Kribbella</taxon>
    </lineage>
</organism>
<proteinExistence type="predicted"/>
<reference evidence="1 2" key="1">
    <citation type="submission" date="2020-08" db="EMBL/GenBank/DDBJ databases">
        <title>Sequencing the genomes of 1000 actinobacteria strains.</title>
        <authorList>
            <person name="Klenk H.-P."/>
        </authorList>
    </citation>
    <scope>NUCLEOTIDE SEQUENCE [LARGE SCALE GENOMIC DNA]</scope>
    <source>
        <strain evidence="1 2">DSM 28967</strain>
    </source>
</reference>
<dbReference type="RefSeq" id="WP_184807063.1">
    <property type="nucleotide sequence ID" value="NZ_JACHMY010000001.1"/>
</dbReference>
<keyword evidence="2" id="KW-1185">Reference proteome</keyword>
<sequence>MQSEDEVEAALATAAAHAGEGAVVVISTLTRPVLEASRRSVRVENGLVMASVEVESYWDAVDGVQVTERRWVHDGGGWTGICCAAG</sequence>
<evidence type="ECO:0000313" key="2">
    <source>
        <dbReference type="Proteomes" id="UP000549971"/>
    </source>
</evidence>
<dbReference type="EMBL" id="JACHMY010000001">
    <property type="protein sequence ID" value="MBB5841447.1"/>
    <property type="molecule type" value="Genomic_DNA"/>
</dbReference>
<protein>
    <submittedName>
        <fullName evidence="1">Phage terminase large subunit-like protein</fullName>
    </submittedName>
</protein>
<dbReference type="Proteomes" id="UP000549971">
    <property type="component" value="Unassembled WGS sequence"/>
</dbReference>
<name>A0A7W9JG10_9ACTN</name>
<comment type="caution">
    <text evidence="1">The sequence shown here is derived from an EMBL/GenBank/DDBJ whole genome shotgun (WGS) entry which is preliminary data.</text>
</comment>